<proteinExistence type="predicted"/>
<dbReference type="STRING" id="36087.A0A077ZGF1"/>
<evidence type="ECO:0000313" key="1">
    <source>
        <dbReference type="EMBL" id="CDW58683.1"/>
    </source>
</evidence>
<keyword evidence="2" id="KW-1185">Reference proteome</keyword>
<accession>A0A077ZGF1</accession>
<reference evidence="1" key="2">
    <citation type="submission" date="2014-03" db="EMBL/GenBank/DDBJ databases">
        <title>The whipworm genome and dual-species transcriptomics of an intimate host-pathogen interaction.</title>
        <authorList>
            <person name="Foth B.J."/>
            <person name="Tsai I.J."/>
            <person name="Reid A.J."/>
            <person name="Bancroft A.J."/>
            <person name="Nichol S."/>
            <person name="Tracey A."/>
            <person name="Holroyd N."/>
            <person name="Cotton J.A."/>
            <person name="Stanley E.J."/>
            <person name="Zarowiecki M."/>
            <person name="Liu J.Z."/>
            <person name="Huckvale T."/>
            <person name="Cooper P.J."/>
            <person name="Grencis R.K."/>
            <person name="Berriman M."/>
        </authorList>
    </citation>
    <scope>NUCLEOTIDE SEQUENCE [LARGE SCALE GENOMIC DNA]</scope>
</reference>
<dbReference type="OrthoDB" id="10544226at2759"/>
<dbReference type="Proteomes" id="UP000030665">
    <property type="component" value="Unassembled WGS sequence"/>
</dbReference>
<evidence type="ECO:0000313" key="2">
    <source>
        <dbReference type="Proteomes" id="UP000030665"/>
    </source>
</evidence>
<gene>
    <name evidence="1" type="ORF">TTRE_0000700801</name>
</gene>
<name>A0A077ZGF1_TRITR</name>
<protein>
    <submittedName>
        <fullName evidence="1">Uncharacterized protein</fullName>
    </submittedName>
</protein>
<dbReference type="AlphaFoldDB" id="A0A077ZGF1"/>
<dbReference type="EMBL" id="HG806395">
    <property type="protein sequence ID" value="CDW58683.1"/>
    <property type="molecule type" value="Genomic_DNA"/>
</dbReference>
<sequence>MKTSNPADPALLAALRTGAALQQSTRLARSPAYAAALAALRAQASLGGAAAAAAAAAFGSGASMPGYLPILYAPTAAVDPASFLDRYALAAAAAASNPAAVAAAATNVAYAQTAAAAAAAAAARNSLSAGTPTSLQTPSVPSLGDPYLSAALTPITGYVSCLIFFCFYNKYFVAAKFVSSGKPIFTILDGFYGKGIQYQQNDFIVPVRQESFFSNPLFCCL</sequence>
<reference evidence="1" key="1">
    <citation type="submission" date="2014-01" db="EMBL/GenBank/DDBJ databases">
        <authorList>
            <person name="Aslett M."/>
        </authorList>
    </citation>
    <scope>NUCLEOTIDE SEQUENCE</scope>
</reference>
<organism evidence="1 2">
    <name type="scientific">Trichuris trichiura</name>
    <name type="common">Whipworm</name>
    <name type="synonym">Trichocephalus trichiurus</name>
    <dbReference type="NCBI Taxonomy" id="36087"/>
    <lineage>
        <taxon>Eukaryota</taxon>
        <taxon>Metazoa</taxon>
        <taxon>Ecdysozoa</taxon>
        <taxon>Nematoda</taxon>
        <taxon>Enoplea</taxon>
        <taxon>Dorylaimia</taxon>
        <taxon>Trichinellida</taxon>
        <taxon>Trichuridae</taxon>
        <taxon>Trichuris</taxon>
    </lineage>
</organism>